<dbReference type="PANTHER" id="PTHR47861:SF4">
    <property type="entry name" value="FKBP-TYPE 16 KDA PEPTIDYL-PROLYL CIS-TRANS ISOMERASE"/>
    <property type="match status" value="1"/>
</dbReference>
<sequence length="156" mass="16625">MTSLLDGVGPGKRVSLHFTVSLAGGDVLDSTADRGEPPTFVYGDGSLLPGFEEAILGMQAGEQGRFLLSPAQAFGERNEDNVQHFPRHQFGEQLLEPGMVMHFADASGAELPGVISELLPNVVVVDFNHPLAGRELVFEVDIVRVLDADASPVSLT</sequence>
<dbReference type="Gene3D" id="2.40.10.330">
    <property type="match status" value="1"/>
</dbReference>
<keyword evidence="3 5" id="KW-0697">Rotamase</keyword>
<keyword evidence="4 5" id="KW-0413">Isomerase</keyword>
<dbReference type="PANTHER" id="PTHR47861">
    <property type="entry name" value="FKBP-TYPE PEPTIDYL-PROLYL CIS-TRANS ISOMERASE SLYD"/>
    <property type="match status" value="1"/>
</dbReference>
<evidence type="ECO:0000313" key="8">
    <source>
        <dbReference type="EMBL" id="PQA47971.1"/>
    </source>
</evidence>
<feature type="domain" description="PPIase FKBP-type" evidence="7">
    <location>
        <begin position="11"/>
        <end position="88"/>
    </location>
</feature>
<evidence type="ECO:0000313" key="9">
    <source>
        <dbReference type="Proteomes" id="UP000243900"/>
    </source>
</evidence>
<comment type="caution">
    <text evidence="8">The sequence shown here is derived from an EMBL/GenBank/DDBJ whole genome shotgun (WGS) entry which is preliminary data.</text>
</comment>
<name>A0A2P6ATH4_9GAMM</name>
<dbReference type="InterPro" id="IPR048261">
    <property type="entry name" value="SlpA/SlyD-like_ins_sf"/>
</dbReference>
<evidence type="ECO:0000256" key="6">
    <source>
        <dbReference type="RuleBase" id="RU003915"/>
    </source>
</evidence>
<dbReference type="PROSITE" id="PS50059">
    <property type="entry name" value="FKBP_PPIASE"/>
    <property type="match status" value="1"/>
</dbReference>
<dbReference type="Proteomes" id="UP000243900">
    <property type="component" value="Unassembled WGS sequence"/>
</dbReference>
<gene>
    <name evidence="8" type="ORF">C5O18_03680</name>
</gene>
<dbReference type="SUPFAM" id="SSF54534">
    <property type="entry name" value="FKBP-like"/>
    <property type="match status" value="1"/>
</dbReference>
<dbReference type="GO" id="GO:0003755">
    <property type="term" value="F:peptidyl-prolyl cis-trans isomerase activity"/>
    <property type="evidence" value="ECO:0007669"/>
    <property type="project" value="UniProtKB-UniRule"/>
</dbReference>
<comment type="catalytic activity">
    <reaction evidence="1 5 6">
        <text>[protein]-peptidylproline (omega=180) = [protein]-peptidylproline (omega=0)</text>
        <dbReference type="Rhea" id="RHEA:16237"/>
        <dbReference type="Rhea" id="RHEA-COMP:10747"/>
        <dbReference type="Rhea" id="RHEA-COMP:10748"/>
        <dbReference type="ChEBI" id="CHEBI:83833"/>
        <dbReference type="ChEBI" id="CHEBI:83834"/>
        <dbReference type="EC" id="5.2.1.8"/>
    </reaction>
</comment>
<dbReference type="InterPro" id="IPR001179">
    <property type="entry name" value="PPIase_FKBP_dom"/>
</dbReference>
<dbReference type="EC" id="5.2.1.8" evidence="6"/>
<organism evidence="8 9">
    <name type="scientific">Amnimonas aquatica</name>
    <dbReference type="NCBI Taxonomy" id="2094561"/>
    <lineage>
        <taxon>Bacteria</taxon>
        <taxon>Pseudomonadati</taxon>
        <taxon>Pseudomonadota</taxon>
        <taxon>Gammaproteobacteria</taxon>
        <taxon>Moraxellales</taxon>
        <taxon>Moraxellaceae</taxon>
        <taxon>Amnimonas</taxon>
    </lineage>
</organism>
<evidence type="ECO:0000259" key="7">
    <source>
        <dbReference type="PROSITE" id="PS50059"/>
    </source>
</evidence>
<reference evidence="9" key="1">
    <citation type="submission" date="2018-02" db="EMBL/GenBank/DDBJ databases">
        <title>Genome sequencing of Solimonas sp. HR-BB.</title>
        <authorList>
            <person name="Lee Y."/>
            <person name="Jeon C.O."/>
        </authorList>
    </citation>
    <scope>NUCLEOTIDE SEQUENCE [LARGE SCALE GENOMIC DNA]</scope>
    <source>
        <strain evidence="9">HR-E</strain>
    </source>
</reference>
<dbReference type="EMBL" id="PTQZ01000054">
    <property type="protein sequence ID" value="PQA47971.1"/>
    <property type="molecule type" value="Genomic_DNA"/>
</dbReference>
<proteinExistence type="inferred from homology"/>
<comment type="similarity">
    <text evidence="2 6">Belongs to the FKBP-type PPIase family.</text>
</comment>
<accession>A0A2P6ATH4</accession>
<dbReference type="Pfam" id="PF00254">
    <property type="entry name" value="FKBP_C"/>
    <property type="match status" value="1"/>
</dbReference>
<keyword evidence="9" id="KW-1185">Reference proteome</keyword>
<dbReference type="Gene3D" id="3.10.50.40">
    <property type="match status" value="1"/>
</dbReference>
<dbReference type="InterPro" id="IPR046357">
    <property type="entry name" value="PPIase_dom_sf"/>
</dbReference>
<protein>
    <recommendedName>
        <fullName evidence="6">Peptidyl-prolyl cis-trans isomerase</fullName>
        <ecNumber evidence="6">5.2.1.8</ecNumber>
    </recommendedName>
</protein>
<evidence type="ECO:0000256" key="4">
    <source>
        <dbReference type="ARBA" id="ARBA00023235"/>
    </source>
</evidence>
<dbReference type="AlphaFoldDB" id="A0A2P6ATH4"/>
<dbReference type="RefSeq" id="WP_105191564.1">
    <property type="nucleotide sequence ID" value="NZ_PTQZ01000054.1"/>
</dbReference>
<evidence type="ECO:0000256" key="2">
    <source>
        <dbReference type="ARBA" id="ARBA00006577"/>
    </source>
</evidence>
<dbReference type="OrthoDB" id="9808891at2"/>
<evidence type="ECO:0000256" key="5">
    <source>
        <dbReference type="PROSITE-ProRule" id="PRU00277"/>
    </source>
</evidence>
<evidence type="ECO:0000256" key="3">
    <source>
        <dbReference type="ARBA" id="ARBA00023110"/>
    </source>
</evidence>
<evidence type="ECO:0000256" key="1">
    <source>
        <dbReference type="ARBA" id="ARBA00000971"/>
    </source>
</evidence>